<organism evidence="2 3">
    <name type="scientific">Nesidiocoris tenuis</name>
    <dbReference type="NCBI Taxonomy" id="355587"/>
    <lineage>
        <taxon>Eukaryota</taxon>
        <taxon>Metazoa</taxon>
        <taxon>Ecdysozoa</taxon>
        <taxon>Arthropoda</taxon>
        <taxon>Hexapoda</taxon>
        <taxon>Insecta</taxon>
        <taxon>Pterygota</taxon>
        <taxon>Neoptera</taxon>
        <taxon>Paraneoptera</taxon>
        <taxon>Hemiptera</taxon>
        <taxon>Heteroptera</taxon>
        <taxon>Panheteroptera</taxon>
        <taxon>Cimicomorpha</taxon>
        <taxon>Miridae</taxon>
        <taxon>Dicyphina</taxon>
        <taxon>Nesidiocoris</taxon>
    </lineage>
</organism>
<name>A0A6H5GTP9_9HEMI</name>
<proteinExistence type="predicted"/>
<dbReference type="Proteomes" id="UP000479000">
    <property type="component" value="Unassembled WGS sequence"/>
</dbReference>
<feature type="region of interest" description="Disordered" evidence="1">
    <location>
        <begin position="1"/>
        <end position="22"/>
    </location>
</feature>
<dbReference type="EMBL" id="CADCXU010017378">
    <property type="protein sequence ID" value="CAB0006148.1"/>
    <property type="molecule type" value="Genomic_DNA"/>
</dbReference>
<dbReference type="AlphaFoldDB" id="A0A6H5GTP9"/>
<evidence type="ECO:0000313" key="3">
    <source>
        <dbReference type="Proteomes" id="UP000479000"/>
    </source>
</evidence>
<keyword evidence="3" id="KW-1185">Reference proteome</keyword>
<accession>A0A6H5GTP9</accession>
<evidence type="ECO:0000313" key="2">
    <source>
        <dbReference type="EMBL" id="CAB0006148.1"/>
    </source>
</evidence>
<sequence>MTEENTSRASGRGGCGGGGGQTGAITLGVAPNGFTAPSSFWRRPRRLRLPTTRLPRSFPAFTASLFDKSSAIFRLFPFPSTTSIAILATRAVMRRRDSLKILVEENRPPLIVNHDVLLYMHENAICSNPCHSCDKQRTTIRKRQSDVLYPIGIAY</sequence>
<feature type="compositionally biased region" description="Gly residues" evidence="1">
    <location>
        <begin position="11"/>
        <end position="22"/>
    </location>
</feature>
<gene>
    <name evidence="2" type="ORF">NTEN_LOCUS11625</name>
</gene>
<reference evidence="2 3" key="1">
    <citation type="submission" date="2020-02" db="EMBL/GenBank/DDBJ databases">
        <authorList>
            <person name="Ferguson B K."/>
        </authorList>
    </citation>
    <scope>NUCLEOTIDE SEQUENCE [LARGE SCALE GENOMIC DNA]</scope>
</reference>
<protein>
    <submittedName>
        <fullName evidence="2">Uncharacterized protein</fullName>
    </submittedName>
</protein>
<evidence type="ECO:0000256" key="1">
    <source>
        <dbReference type="SAM" id="MobiDB-lite"/>
    </source>
</evidence>